<name>A0A1I3BEG2_9RHOB</name>
<evidence type="ECO:0000256" key="3">
    <source>
        <dbReference type="ARBA" id="ARBA00023141"/>
    </source>
</evidence>
<dbReference type="GO" id="GO:0005829">
    <property type="term" value="C:cytosol"/>
    <property type="evidence" value="ECO:0007669"/>
    <property type="project" value="TreeGrafter"/>
</dbReference>
<dbReference type="Proteomes" id="UP000199377">
    <property type="component" value="Unassembled WGS sequence"/>
</dbReference>
<evidence type="ECO:0000313" key="6">
    <source>
        <dbReference type="EMBL" id="SFH60658.1"/>
    </source>
</evidence>
<dbReference type="OrthoDB" id="9792692at2"/>
<dbReference type="GO" id="GO:0050661">
    <property type="term" value="F:NADP binding"/>
    <property type="evidence" value="ECO:0007669"/>
    <property type="project" value="TreeGrafter"/>
</dbReference>
<dbReference type="CDD" id="cd01065">
    <property type="entry name" value="NAD_bind_Shikimate_DH"/>
    <property type="match status" value="1"/>
</dbReference>
<comment type="pathway">
    <text evidence="1">Metabolic intermediate biosynthesis; chorismate biosynthesis; chorismate from D-erythrose 4-phosphate and phosphoenolpyruvate: step 4/7.</text>
</comment>
<gene>
    <name evidence="6" type="ORF">SAMN05216258_10133</name>
</gene>
<organism evidence="6 7">
    <name type="scientific">Albimonas pacifica</name>
    <dbReference type="NCBI Taxonomy" id="1114924"/>
    <lineage>
        <taxon>Bacteria</taxon>
        <taxon>Pseudomonadati</taxon>
        <taxon>Pseudomonadota</taxon>
        <taxon>Alphaproteobacteria</taxon>
        <taxon>Rhodobacterales</taxon>
        <taxon>Paracoccaceae</taxon>
        <taxon>Albimonas</taxon>
    </lineage>
</organism>
<feature type="domain" description="Shikimate dehydrogenase substrate binding N-terminal" evidence="4">
    <location>
        <begin position="24"/>
        <end position="108"/>
    </location>
</feature>
<sequence length="299" mass="31191">MADHRAPGGEARATGAGRRVRVGLVGQGIGPSRTPRMHVEEGRAQGIALDYRLIDMAGREEPLAELLPRLEHEGYDGINVTYPYKRAVMAHLQALSDNAAAVGAVNTVVFRDGRRHGHNTDHFGFAESFRTGLPDVPRETALLLGAGGAGGAVAHALADAGVGRLLILDVDAGLARDLAAAVVARHGAGRAEAATDPACAALADGIVNATPVGMAKLPGLPIPQAAIEPRHWVADVVYFPLETELLRVARARGCRVLPGSGMAIHQAVRAFGLFTGLTADPARMRAAFESFDAVPEAPA</sequence>
<dbReference type="EMBL" id="FOQH01000001">
    <property type="protein sequence ID" value="SFH60658.1"/>
    <property type="molecule type" value="Genomic_DNA"/>
</dbReference>
<dbReference type="Gene3D" id="3.40.50.10860">
    <property type="entry name" value="Leucine Dehydrogenase, chain A, domain 1"/>
    <property type="match status" value="1"/>
</dbReference>
<dbReference type="InterPro" id="IPR022893">
    <property type="entry name" value="Shikimate_DH_fam"/>
</dbReference>
<dbReference type="Gene3D" id="3.40.50.720">
    <property type="entry name" value="NAD(P)-binding Rossmann-like Domain"/>
    <property type="match status" value="1"/>
</dbReference>
<reference evidence="6 7" key="1">
    <citation type="submission" date="2016-10" db="EMBL/GenBank/DDBJ databases">
        <authorList>
            <person name="de Groot N.N."/>
        </authorList>
    </citation>
    <scope>NUCLEOTIDE SEQUENCE [LARGE SCALE GENOMIC DNA]</scope>
    <source>
        <strain evidence="6 7">CGMCC 1.11030</strain>
    </source>
</reference>
<accession>A0A1I3BEG2</accession>
<dbReference type="SUPFAM" id="SSF53223">
    <property type="entry name" value="Aminoacid dehydrogenase-like, N-terminal domain"/>
    <property type="match status" value="1"/>
</dbReference>
<dbReference type="InterPro" id="IPR041121">
    <property type="entry name" value="SDH_C"/>
</dbReference>
<proteinExistence type="predicted"/>
<keyword evidence="7" id="KW-1185">Reference proteome</keyword>
<evidence type="ECO:0000256" key="2">
    <source>
        <dbReference type="ARBA" id="ARBA00023002"/>
    </source>
</evidence>
<dbReference type="GO" id="GO:0009423">
    <property type="term" value="P:chorismate biosynthetic process"/>
    <property type="evidence" value="ECO:0007669"/>
    <property type="project" value="TreeGrafter"/>
</dbReference>
<protein>
    <submittedName>
        <fullName evidence="6">Shikimate dehydrogenase</fullName>
    </submittedName>
</protein>
<evidence type="ECO:0000256" key="1">
    <source>
        <dbReference type="ARBA" id="ARBA00004871"/>
    </source>
</evidence>
<dbReference type="InterPro" id="IPR013708">
    <property type="entry name" value="Shikimate_DH-bd_N"/>
</dbReference>
<dbReference type="AlphaFoldDB" id="A0A1I3BEG2"/>
<dbReference type="Pfam" id="PF18317">
    <property type="entry name" value="SDH_C"/>
    <property type="match status" value="1"/>
</dbReference>
<dbReference type="STRING" id="1114924.SAMN05216258_10133"/>
<dbReference type="InterPro" id="IPR046346">
    <property type="entry name" value="Aminoacid_DH-like_N_sf"/>
</dbReference>
<dbReference type="PANTHER" id="PTHR21089:SF1">
    <property type="entry name" value="BIFUNCTIONAL 3-DEHYDROQUINATE DEHYDRATASE_SHIKIMATE DEHYDROGENASE, CHLOROPLASTIC"/>
    <property type="match status" value="1"/>
</dbReference>
<keyword evidence="2" id="KW-0560">Oxidoreductase</keyword>
<dbReference type="GO" id="GO:0009073">
    <property type="term" value="P:aromatic amino acid family biosynthetic process"/>
    <property type="evidence" value="ECO:0007669"/>
    <property type="project" value="UniProtKB-KW"/>
</dbReference>
<dbReference type="GO" id="GO:0019632">
    <property type="term" value="P:shikimate metabolic process"/>
    <property type="evidence" value="ECO:0007669"/>
    <property type="project" value="TreeGrafter"/>
</dbReference>
<dbReference type="SUPFAM" id="SSF51735">
    <property type="entry name" value="NAD(P)-binding Rossmann-fold domains"/>
    <property type="match status" value="1"/>
</dbReference>
<dbReference type="InterPro" id="IPR036291">
    <property type="entry name" value="NAD(P)-bd_dom_sf"/>
</dbReference>
<dbReference type="RefSeq" id="WP_092856517.1">
    <property type="nucleotide sequence ID" value="NZ_FOQH01000001.1"/>
</dbReference>
<keyword evidence="3" id="KW-0028">Amino-acid biosynthesis</keyword>
<evidence type="ECO:0000259" key="5">
    <source>
        <dbReference type="Pfam" id="PF18317"/>
    </source>
</evidence>
<feature type="domain" description="SDH C-terminal" evidence="5">
    <location>
        <begin position="259"/>
        <end position="287"/>
    </location>
</feature>
<evidence type="ECO:0000259" key="4">
    <source>
        <dbReference type="Pfam" id="PF08501"/>
    </source>
</evidence>
<dbReference type="PANTHER" id="PTHR21089">
    <property type="entry name" value="SHIKIMATE DEHYDROGENASE"/>
    <property type="match status" value="1"/>
</dbReference>
<dbReference type="Pfam" id="PF08501">
    <property type="entry name" value="Shikimate_dh_N"/>
    <property type="match status" value="1"/>
</dbReference>
<dbReference type="NCBIfam" id="NF009201">
    <property type="entry name" value="PRK12549.1"/>
    <property type="match status" value="1"/>
</dbReference>
<dbReference type="GO" id="GO:0004764">
    <property type="term" value="F:shikimate 3-dehydrogenase (NADP+) activity"/>
    <property type="evidence" value="ECO:0007669"/>
    <property type="project" value="InterPro"/>
</dbReference>
<evidence type="ECO:0000313" key="7">
    <source>
        <dbReference type="Proteomes" id="UP000199377"/>
    </source>
</evidence>
<keyword evidence="3" id="KW-0057">Aromatic amino acid biosynthesis</keyword>